<accession>A0ABQ4FQF5</accession>
<dbReference type="Pfam" id="PF13452">
    <property type="entry name" value="FAS1_DH_region"/>
    <property type="match status" value="1"/>
</dbReference>
<protein>
    <submittedName>
        <fullName evidence="2">UPF0336 protein</fullName>
    </submittedName>
</protein>
<evidence type="ECO:0000313" key="2">
    <source>
        <dbReference type="EMBL" id="GIH37044.1"/>
    </source>
</evidence>
<evidence type="ECO:0000313" key="3">
    <source>
        <dbReference type="Proteomes" id="UP000603904"/>
    </source>
</evidence>
<dbReference type="Proteomes" id="UP000603904">
    <property type="component" value="Unassembled WGS sequence"/>
</dbReference>
<name>A0ABQ4FQF5_9ACTN</name>
<keyword evidence="3" id="KW-1185">Reference proteome</keyword>
<organism evidence="2 3">
    <name type="scientific">Microbispora corallina</name>
    <dbReference type="NCBI Taxonomy" id="83302"/>
    <lineage>
        <taxon>Bacteria</taxon>
        <taxon>Bacillati</taxon>
        <taxon>Actinomycetota</taxon>
        <taxon>Actinomycetes</taxon>
        <taxon>Streptosporangiales</taxon>
        <taxon>Streptosporangiaceae</taxon>
        <taxon>Microbispora</taxon>
    </lineage>
</organism>
<comment type="caution">
    <text evidence="2">The sequence shown here is derived from an EMBL/GenBank/DDBJ whole genome shotgun (WGS) entry which is preliminary data.</text>
</comment>
<dbReference type="InterPro" id="IPR039569">
    <property type="entry name" value="FAS1-like_DH_region"/>
</dbReference>
<dbReference type="InterPro" id="IPR016709">
    <property type="entry name" value="HadA-like"/>
</dbReference>
<dbReference type="RefSeq" id="WP_204054882.1">
    <property type="nucleotide sequence ID" value="NZ_BAAAGP010000018.1"/>
</dbReference>
<dbReference type="SUPFAM" id="SSF54637">
    <property type="entry name" value="Thioesterase/thiol ester dehydrase-isomerase"/>
    <property type="match status" value="1"/>
</dbReference>
<sequence length="156" mass="17375">MALNVACVGKSYPPSEPYEVGREKIWEFANAIRDPNPVYRDPEAARAHGHPDVIAPPSFPMVISLEAERQVVYDPELGARNQVRFVHREQRFAYRRPIRAGDVLTVTVSIAAIDIIGDNDVITFESRIDAGGDEHVCTAKSTFVMFDPERKGEPAP</sequence>
<reference evidence="2 3" key="1">
    <citation type="submission" date="2021-01" db="EMBL/GenBank/DDBJ databases">
        <title>Whole genome shotgun sequence of Microbispora corallina NBRC 16416.</title>
        <authorList>
            <person name="Komaki H."/>
            <person name="Tamura T."/>
        </authorList>
    </citation>
    <scope>NUCLEOTIDE SEQUENCE [LARGE SCALE GENOMIC DNA]</scope>
    <source>
        <strain evidence="2 3">NBRC 16416</strain>
    </source>
</reference>
<feature type="domain" description="FAS1-like dehydratase" evidence="1">
    <location>
        <begin position="7"/>
        <end position="138"/>
    </location>
</feature>
<dbReference type="CDD" id="cd03441">
    <property type="entry name" value="R_hydratase_like"/>
    <property type="match status" value="1"/>
</dbReference>
<evidence type="ECO:0000259" key="1">
    <source>
        <dbReference type="Pfam" id="PF13452"/>
    </source>
</evidence>
<dbReference type="EMBL" id="BOOC01000001">
    <property type="protein sequence ID" value="GIH37044.1"/>
    <property type="molecule type" value="Genomic_DNA"/>
</dbReference>
<proteinExistence type="predicted"/>
<dbReference type="Gene3D" id="3.10.129.10">
    <property type="entry name" value="Hotdog Thioesterase"/>
    <property type="match status" value="1"/>
</dbReference>
<gene>
    <name evidence="2" type="ORF">Mco01_00440</name>
</gene>
<dbReference type="PIRSF" id="PIRSF018072">
    <property type="entry name" value="UCP018072"/>
    <property type="match status" value="1"/>
</dbReference>
<dbReference type="InterPro" id="IPR029069">
    <property type="entry name" value="HotDog_dom_sf"/>
</dbReference>